<dbReference type="RefSeq" id="WP_125469069.1">
    <property type="nucleotide sequence ID" value="NZ_FXAM01000001.1"/>
</dbReference>
<accession>A0A1Y6D342</accession>
<organism evidence="2 3">
    <name type="scientific">Methylomagnum ishizawai</name>
    <dbReference type="NCBI Taxonomy" id="1760988"/>
    <lineage>
        <taxon>Bacteria</taxon>
        <taxon>Pseudomonadati</taxon>
        <taxon>Pseudomonadota</taxon>
        <taxon>Gammaproteobacteria</taxon>
        <taxon>Methylococcales</taxon>
        <taxon>Methylococcaceae</taxon>
        <taxon>Methylomagnum</taxon>
    </lineage>
</organism>
<evidence type="ECO:0000313" key="2">
    <source>
        <dbReference type="EMBL" id="SMF97016.1"/>
    </source>
</evidence>
<dbReference type="EMBL" id="FXAM01000001">
    <property type="protein sequence ID" value="SMF97016.1"/>
    <property type="molecule type" value="Genomic_DNA"/>
</dbReference>
<dbReference type="Gene3D" id="3.30.1450.10">
    <property type="match status" value="1"/>
</dbReference>
<keyword evidence="3" id="KW-1185">Reference proteome</keyword>
<reference evidence="2 3" key="1">
    <citation type="submission" date="2016-12" db="EMBL/GenBank/DDBJ databases">
        <authorList>
            <person name="Song W.-J."/>
            <person name="Kurnit D.M."/>
        </authorList>
    </citation>
    <scope>NUCLEOTIDE SEQUENCE [LARGE SCALE GENOMIC DNA]</scope>
    <source>
        <strain evidence="2 3">175</strain>
    </source>
</reference>
<keyword evidence="1" id="KW-0732">Signal</keyword>
<dbReference type="Proteomes" id="UP000192923">
    <property type="component" value="Unassembled WGS sequence"/>
</dbReference>
<sequence>MKHSTWGAGRRIILMAGLALGLAGCGSPVNQRNYDQLKMGMEFDQVVKLLGKPSECDAVMAIKNCRWGKPPAATISVRFIADQVVLFKAQGL</sequence>
<evidence type="ECO:0000256" key="1">
    <source>
        <dbReference type="ARBA" id="ARBA00022729"/>
    </source>
</evidence>
<evidence type="ECO:0000313" key="3">
    <source>
        <dbReference type="Proteomes" id="UP000192923"/>
    </source>
</evidence>
<dbReference type="PROSITE" id="PS51257">
    <property type="entry name" value="PROKAR_LIPOPROTEIN"/>
    <property type="match status" value="1"/>
</dbReference>
<dbReference type="AlphaFoldDB" id="A0A1Y6D342"/>
<protein>
    <submittedName>
        <fullName evidence="2">SmpA / OmlA family protein</fullName>
    </submittedName>
</protein>
<dbReference type="STRING" id="1760988.SAMN02949497_4432"/>
<dbReference type="OrthoDB" id="5422169at2"/>
<dbReference type="InterPro" id="IPR037873">
    <property type="entry name" value="BamE-like"/>
</dbReference>
<dbReference type="GO" id="GO:0019867">
    <property type="term" value="C:outer membrane"/>
    <property type="evidence" value="ECO:0007669"/>
    <property type="project" value="InterPro"/>
</dbReference>
<name>A0A1Y6D342_9GAMM</name>
<proteinExistence type="predicted"/>
<gene>
    <name evidence="2" type="ORF">SAMN02949497_4432</name>
</gene>